<dbReference type="EMBL" id="QEAM01000034">
    <property type="protein sequence ID" value="TPX49419.1"/>
    <property type="molecule type" value="Genomic_DNA"/>
</dbReference>
<sequence length="927" mass="105501">MDLPKGGHTCAEQGWIFMLRNLSTSVTVALPGIAPLFPRNRDEINVCVADKELINGLYEQYGLDGLASYSQAIRSSSKMLPCFLIVLVLWHKALPSSAEITDEEYRFYAQQLHEYRHGITFNQKQLLEGELADLYSKWKNPNDPYGSGITSITELRMQKIIPVGIPFTVEDARYPLNEKPPCRNEFVWEGIRTLNDFAYVGVDDVHREELEGLRALATTAEECLKAQIRSQFFPYADVSGLIAMSSEVTRTYLALESYYRPYVSSFTQVELIKMNWLNWCVDELNINEKLARLTEMDKNTPHESGEKWVEALVFSELAAGRIALIQSALENFNLYHRSILVAQLVNEMDVLGEAFASYAQAYRSLTWRHVLGKPTRQFFGEIDSALATAPLQYEHEADPRTVEEIPDYVVSLFHLLPTPENVPPEYLELATRFHKLVCKRGWLITGKCTTSINGILGDASIPCQKYGDAYAASLPYSAGSTDHLIWAERRKDAQQLRRTYAKAVDARYSSYAESLREYSYGMTVQKQVQLEDELRALYSKWISSNDPYSITSITGLLIDRIIPEGIPLKEEHVREPTDDMSLAHNEFVWEGLMALDRLAYLFVDDVYGEVQNVKALEKAYEERLKDQIRLALGGSNDLFSPSDFYDMFDLNAKVTRVNEALISGTIPMVSSVIQAEFIYRYWPEWCIGNTAAASYQCGRYYYCSELVKALAFLQLAVGRMQVMEWSLSAFLEQRKQLPQTDCSNHEMRKWEWIVATMRHTTKKYQRVTDFHMKDWTSRWTDVLGEDVGPHLAVVEFAFKRFRRKRKAQDICLAPHIMKVLELLPIPENVPRAYLRLAARFHEIQYSMRGDLSSMQLRDIYETAASAAASLSGGAGLSSNPVMDERVGVSSAAAGDHSSSTDDLQWLSLDASRTMTKHGQTPTTRFRG</sequence>
<organism evidence="1 2">
    <name type="scientific">Synchytrium endobioticum</name>
    <dbReference type="NCBI Taxonomy" id="286115"/>
    <lineage>
        <taxon>Eukaryota</taxon>
        <taxon>Fungi</taxon>
        <taxon>Fungi incertae sedis</taxon>
        <taxon>Chytridiomycota</taxon>
        <taxon>Chytridiomycota incertae sedis</taxon>
        <taxon>Chytridiomycetes</taxon>
        <taxon>Synchytriales</taxon>
        <taxon>Synchytriaceae</taxon>
        <taxon>Synchytrium</taxon>
    </lineage>
</organism>
<dbReference type="Proteomes" id="UP000320475">
    <property type="component" value="Unassembled WGS sequence"/>
</dbReference>
<proteinExistence type="predicted"/>
<name>A0A507DCK6_9FUNG</name>
<reference evidence="1 2" key="1">
    <citation type="journal article" date="2019" name="Sci. Rep.">
        <title>Comparative genomics of chytrid fungi reveal insights into the obligate biotrophic and pathogenic lifestyle of Synchytrium endobioticum.</title>
        <authorList>
            <person name="van de Vossenberg B.T.L.H."/>
            <person name="Warris S."/>
            <person name="Nguyen H.D.T."/>
            <person name="van Gent-Pelzer M.P.E."/>
            <person name="Joly D.L."/>
            <person name="van de Geest H.C."/>
            <person name="Bonants P.J.M."/>
            <person name="Smith D.S."/>
            <person name="Levesque C.A."/>
            <person name="van der Lee T.A.J."/>
        </authorList>
    </citation>
    <scope>NUCLEOTIDE SEQUENCE [LARGE SCALE GENOMIC DNA]</scope>
    <source>
        <strain evidence="1 2">LEV6574</strain>
    </source>
</reference>
<evidence type="ECO:0000313" key="1">
    <source>
        <dbReference type="EMBL" id="TPX49419.1"/>
    </source>
</evidence>
<gene>
    <name evidence="1" type="ORF">SeLEV6574_g01487</name>
</gene>
<evidence type="ECO:0000313" key="2">
    <source>
        <dbReference type="Proteomes" id="UP000320475"/>
    </source>
</evidence>
<comment type="caution">
    <text evidence="1">The sequence shown here is derived from an EMBL/GenBank/DDBJ whole genome shotgun (WGS) entry which is preliminary data.</text>
</comment>
<dbReference type="AlphaFoldDB" id="A0A507DCK6"/>
<dbReference type="VEuPathDB" id="FungiDB:SeMB42_g05255"/>
<protein>
    <submittedName>
        <fullName evidence="1">Uncharacterized protein</fullName>
    </submittedName>
</protein>
<accession>A0A507DCK6</accession>